<dbReference type="PANTHER" id="PTHR34796">
    <property type="entry name" value="EXPRESSED PROTEIN"/>
    <property type="match status" value="1"/>
</dbReference>
<dbReference type="EMBL" id="KI630608">
    <property type="protein sequence ID" value="EYU35637.1"/>
    <property type="molecule type" value="Genomic_DNA"/>
</dbReference>
<dbReference type="InterPro" id="IPR000294">
    <property type="entry name" value="GLA_domain"/>
</dbReference>
<dbReference type="PANTHER" id="PTHR34796:SF1">
    <property type="entry name" value="EXPRESSED PROTEIN"/>
    <property type="match status" value="1"/>
</dbReference>
<dbReference type="PhylomeDB" id="A0A022R4Y2"/>
<evidence type="ECO:0000313" key="2">
    <source>
        <dbReference type="EMBL" id="EYU35637.1"/>
    </source>
</evidence>
<proteinExistence type="predicted"/>
<dbReference type="OMA" id="WNNAEEP"/>
<gene>
    <name evidence="2" type="ORF">MIMGU_mgv1a012624mg</name>
</gene>
<protein>
    <recommendedName>
        <fullName evidence="1">Gla domain-containing protein</fullName>
    </recommendedName>
</protein>
<name>A0A022R4Y2_ERYGU</name>
<feature type="domain" description="Gla" evidence="1">
    <location>
        <begin position="47"/>
        <end position="99"/>
    </location>
</feature>
<dbReference type="InterPro" id="IPR005500">
    <property type="entry name" value="DUF309"/>
</dbReference>
<organism evidence="2 3">
    <name type="scientific">Erythranthe guttata</name>
    <name type="common">Yellow monkey flower</name>
    <name type="synonym">Mimulus guttatus</name>
    <dbReference type="NCBI Taxonomy" id="4155"/>
    <lineage>
        <taxon>Eukaryota</taxon>
        <taxon>Viridiplantae</taxon>
        <taxon>Streptophyta</taxon>
        <taxon>Embryophyta</taxon>
        <taxon>Tracheophyta</taxon>
        <taxon>Spermatophyta</taxon>
        <taxon>Magnoliopsida</taxon>
        <taxon>eudicotyledons</taxon>
        <taxon>Gunneridae</taxon>
        <taxon>Pentapetalae</taxon>
        <taxon>asterids</taxon>
        <taxon>lamiids</taxon>
        <taxon>Lamiales</taxon>
        <taxon>Phrymaceae</taxon>
        <taxon>Erythranthe</taxon>
    </lineage>
</organism>
<sequence length="245" mass="28146">MATHLPTSLPPSTTTHHLSSNKSTIFLNPRINFLHNFNPNKPIKFSTNSYRITTRGGFTDEEEEEEEICSFEEAVTLFNKRDYYKCHDVLETLWNNSEDQKRTLVHGILQCSVGFHHLFNQNHKGAMMELGEGVCKLRKLNFENGPFHRFEKEISAVLEFVYETQLENAACSEDECVAMDQSEKSYQLLGKYAAGERLYHLEIDRNWNAFIVFCPENYRGTGVGPPSIKIPVLEASEEDIMALEE</sequence>
<keyword evidence="3" id="KW-1185">Reference proteome</keyword>
<dbReference type="OrthoDB" id="2020115at2759"/>
<dbReference type="SUPFAM" id="SSF140663">
    <property type="entry name" value="TTHA0068-like"/>
    <property type="match status" value="1"/>
</dbReference>
<dbReference type="PROSITE" id="PS50998">
    <property type="entry name" value="GLA_2"/>
    <property type="match status" value="1"/>
</dbReference>
<dbReference type="Pfam" id="PF03745">
    <property type="entry name" value="DUF309"/>
    <property type="match status" value="1"/>
</dbReference>
<dbReference type="KEGG" id="egt:105959928"/>
<dbReference type="AlphaFoldDB" id="A0A022R4Y2"/>
<accession>A0A022R4Y2</accession>
<dbReference type="eggNOG" id="ENOG502QW8C">
    <property type="taxonomic scope" value="Eukaryota"/>
</dbReference>
<reference evidence="2 3" key="1">
    <citation type="journal article" date="2013" name="Proc. Natl. Acad. Sci. U.S.A.">
        <title>Fine-scale variation in meiotic recombination in Mimulus inferred from population shotgun sequencing.</title>
        <authorList>
            <person name="Hellsten U."/>
            <person name="Wright K.M."/>
            <person name="Jenkins J."/>
            <person name="Shu S."/>
            <person name="Yuan Y."/>
            <person name="Wessler S.R."/>
            <person name="Schmutz J."/>
            <person name="Willis J.H."/>
            <person name="Rokhsar D.S."/>
        </authorList>
    </citation>
    <scope>NUCLEOTIDE SEQUENCE [LARGE SCALE GENOMIC DNA]</scope>
    <source>
        <strain evidence="3">cv. DUN x IM62</strain>
    </source>
</reference>
<evidence type="ECO:0000313" key="3">
    <source>
        <dbReference type="Proteomes" id="UP000030748"/>
    </source>
</evidence>
<dbReference type="STRING" id="4155.A0A022R4Y2"/>
<dbReference type="GO" id="GO:0005509">
    <property type="term" value="F:calcium ion binding"/>
    <property type="evidence" value="ECO:0007669"/>
    <property type="project" value="InterPro"/>
</dbReference>
<dbReference type="GO" id="GO:0005576">
    <property type="term" value="C:extracellular region"/>
    <property type="evidence" value="ECO:0007669"/>
    <property type="project" value="InterPro"/>
</dbReference>
<dbReference type="InterPro" id="IPR023203">
    <property type="entry name" value="TTHA0068_sf"/>
</dbReference>
<dbReference type="Proteomes" id="UP000030748">
    <property type="component" value="Unassembled WGS sequence"/>
</dbReference>
<evidence type="ECO:0000259" key="1">
    <source>
        <dbReference type="PROSITE" id="PS50998"/>
    </source>
</evidence>
<dbReference type="Gene3D" id="1.10.3450.10">
    <property type="entry name" value="TTHA0068-like"/>
    <property type="match status" value="1"/>
</dbReference>